<comment type="caution">
    <text evidence="2">The sequence shown here is derived from an EMBL/GenBank/DDBJ whole genome shotgun (WGS) entry which is preliminary data.</text>
</comment>
<organism evidence="2 3">
    <name type="scientific">Macrolepiota fuliginosa MF-IS2</name>
    <dbReference type="NCBI Taxonomy" id="1400762"/>
    <lineage>
        <taxon>Eukaryota</taxon>
        <taxon>Fungi</taxon>
        <taxon>Dikarya</taxon>
        <taxon>Basidiomycota</taxon>
        <taxon>Agaricomycotina</taxon>
        <taxon>Agaricomycetes</taxon>
        <taxon>Agaricomycetidae</taxon>
        <taxon>Agaricales</taxon>
        <taxon>Agaricineae</taxon>
        <taxon>Agaricaceae</taxon>
        <taxon>Macrolepiota</taxon>
    </lineage>
</organism>
<reference evidence="2" key="1">
    <citation type="submission" date="2020-11" db="EMBL/GenBank/DDBJ databases">
        <authorList>
            <consortium name="DOE Joint Genome Institute"/>
            <person name="Ahrendt S."/>
            <person name="Riley R."/>
            <person name="Andreopoulos W."/>
            <person name="Labutti K."/>
            <person name="Pangilinan J."/>
            <person name="Ruiz-Duenas F.J."/>
            <person name="Barrasa J.M."/>
            <person name="Sanchez-Garcia M."/>
            <person name="Camarero S."/>
            <person name="Miyauchi S."/>
            <person name="Serrano A."/>
            <person name="Linde D."/>
            <person name="Babiker R."/>
            <person name="Drula E."/>
            <person name="Ayuso-Fernandez I."/>
            <person name="Pacheco R."/>
            <person name="Padilla G."/>
            <person name="Ferreira P."/>
            <person name="Barriuso J."/>
            <person name="Kellner H."/>
            <person name="Castanera R."/>
            <person name="Alfaro M."/>
            <person name="Ramirez L."/>
            <person name="Pisabarro A.G."/>
            <person name="Kuo A."/>
            <person name="Tritt A."/>
            <person name="Lipzen A."/>
            <person name="He G."/>
            <person name="Yan M."/>
            <person name="Ng V."/>
            <person name="Cullen D."/>
            <person name="Martin F."/>
            <person name="Rosso M.-N."/>
            <person name="Henrissat B."/>
            <person name="Hibbett D."/>
            <person name="Martinez A.T."/>
            <person name="Grigoriev I.V."/>
        </authorList>
    </citation>
    <scope>NUCLEOTIDE SEQUENCE</scope>
    <source>
        <strain evidence="2">MF-IS2</strain>
    </source>
</reference>
<dbReference type="InterPro" id="IPR016084">
    <property type="entry name" value="Haem_Oase-like_multi-hlx"/>
</dbReference>
<dbReference type="OrthoDB" id="37730at2759"/>
<keyword evidence="3" id="KW-1185">Reference proteome</keyword>
<accession>A0A9P5X5E8</accession>
<dbReference type="InterPro" id="IPR053261">
    <property type="entry name" value="Polyketide-peptide_reg"/>
</dbReference>
<dbReference type="InterPro" id="IPR004305">
    <property type="entry name" value="Thiaminase-2/PQQC"/>
</dbReference>
<dbReference type="CDD" id="cd19357">
    <property type="entry name" value="TenA_E_At3g16990-like"/>
    <property type="match status" value="1"/>
</dbReference>
<dbReference type="Proteomes" id="UP000807342">
    <property type="component" value="Unassembled WGS sequence"/>
</dbReference>
<evidence type="ECO:0000313" key="2">
    <source>
        <dbReference type="EMBL" id="KAF9444842.1"/>
    </source>
</evidence>
<dbReference type="PANTHER" id="PTHR41813">
    <property type="entry name" value="REGULATOR PAB1642, PUTATIVE (AFU_ORTHOLOGUE AFUA_3G11955)-RELATED"/>
    <property type="match status" value="1"/>
</dbReference>
<sequence length="240" mass="27129">MSSLTDHLTKLATVPKYSEAINHPFLIAAGNGTLSPKLLALWLSQDRIYAAHAYSAFVGVLISNIPWNSSHGLDSPEEKMNQRILTTLIYSLTNVAREVNFFKETAVKWQLPLEGWKERKGTKNYTAEMARTSKNGLVDGLVFLWAMERVYLDAWSFVANKLKASGHDQNSALGSFSTNWSCPEFIEFVDDLAKLVDDLDIQPNSDTWKRAEVIWARVVELEVDFWPIEGEEVSHRASHN</sequence>
<dbReference type="PANTHER" id="PTHR41813:SF2">
    <property type="entry name" value="REGULATOR PAB1642, PUTATIVE (AFU_ORTHOLOGUE AFUA_3G11955)-RELATED"/>
    <property type="match status" value="1"/>
</dbReference>
<dbReference type="SUPFAM" id="SSF48613">
    <property type="entry name" value="Heme oxygenase-like"/>
    <property type="match status" value="1"/>
</dbReference>
<gene>
    <name evidence="2" type="ORF">P691DRAFT_711259</name>
</gene>
<evidence type="ECO:0000259" key="1">
    <source>
        <dbReference type="Pfam" id="PF03070"/>
    </source>
</evidence>
<protein>
    <submittedName>
        <fullName evidence="2">Heme oxygenase-like protein</fullName>
    </submittedName>
</protein>
<dbReference type="Pfam" id="PF03070">
    <property type="entry name" value="TENA_THI-4"/>
    <property type="match status" value="1"/>
</dbReference>
<evidence type="ECO:0000313" key="3">
    <source>
        <dbReference type="Proteomes" id="UP000807342"/>
    </source>
</evidence>
<feature type="domain" description="Thiaminase-2/PQQC" evidence="1">
    <location>
        <begin position="15"/>
        <end position="227"/>
    </location>
</feature>
<dbReference type="GO" id="GO:0006772">
    <property type="term" value="P:thiamine metabolic process"/>
    <property type="evidence" value="ECO:0007669"/>
    <property type="project" value="UniProtKB-ARBA"/>
</dbReference>
<dbReference type="Gene3D" id="1.20.910.10">
    <property type="entry name" value="Heme oxygenase-like"/>
    <property type="match status" value="1"/>
</dbReference>
<dbReference type="EMBL" id="MU151344">
    <property type="protein sequence ID" value="KAF9444842.1"/>
    <property type="molecule type" value="Genomic_DNA"/>
</dbReference>
<dbReference type="AlphaFoldDB" id="A0A9P5X5E8"/>
<proteinExistence type="predicted"/>
<name>A0A9P5X5E8_9AGAR</name>